<organism evidence="2 3">
    <name type="scientific">Candidatus Falkowbacteria bacterium CG_4_9_14_3_um_filter_38_19</name>
    <dbReference type="NCBI Taxonomy" id="1974559"/>
    <lineage>
        <taxon>Bacteria</taxon>
        <taxon>Candidatus Falkowiibacteriota</taxon>
    </lineage>
</organism>
<evidence type="ECO:0000313" key="3">
    <source>
        <dbReference type="Proteomes" id="UP000230611"/>
    </source>
</evidence>
<protein>
    <submittedName>
        <fullName evidence="2">Uncharacterized protein</fullName>
    </submittedName>
</protein>
<accession>A0A2M8AG06</accession>
<evidence type="ECO:0000313" key="2">
    <source>
        <dbReference type="EMBL" id="PJB16550.1"/>
    </source>
</evidence>
<keyword evidence="1" id="KW-0812">Transmembrane</keyword>
<comment type="caution">
    <text evidence="2">The sequence shown here is derived from an EMBL/GenBank/DDBJ whole genome shotgun (WGS) entry which is preliminary data.</text>
</comment>
<feature type="transmembrane region" description="Helical" evidence="1">
    <location>
        <begin position="44"/>
        <end position="66"/>
    </location>
</feature>
<dbReference type="EMBL" id="PFUO01000098">
    <property type="protein sequence ID" value="PJB16550.1"/>
    <property type="molecule type" value="Genomic_DNA"/>
</dbReference>
<keyword evidence="1" id="KW-1133">Transmembrane helix</keyword>
<dbReference type="AlphaFoldDB" id="A0A2M8AG06"/>
<dbReference type="Proteomes" id="UP000230611">
    <property type="component" value="Unassembled WGS sequence"/>
</dbReference>
<sequence length="68" mass="8085">MWEIQILKAIISFSLILVKISKCVSTVIYSKLSKYLLKIEKVSFWRLNLFCFFNFESELALFSFLICH</sequence>
<evidence type="ECO:0000256" key="1">
    <source>
        <dbReference type="SAM" id="Phobius"/>
    </source>
</evidence>
<keyword evidence="1" id="KW-0472">Membrane</keyword>
<proteinExistence type="predicted"/>
<reference evidence="3" key="1">
    <citation type="submission" date="2017-09" db="EMBL/GenBank/DDBJ databases">
        <title>Depth-based differentiation of microbial function through sediment-hosted aquifers and enrichment of novel symbionts in the deep terrestrial subsurface.</title>
        <authorList>
            <person name="Probst A.J."/>
            <person name="Ladd B."/>
            <person name="Jarett J.K."/>
            <person name="Geller-Mcgrath D.E."/>
            <person name="Sieber C.M.K."/>
            <person name="Emerson J.B."/>
            <person name="Anantharaman K."/>
            <person name="Thomas B.C."/>
            <person name="Malmstrom R."/>
            <person name="Stieglmeier M."/>
            <person name="Klingl A."/>
            <person name="Woyke T."/>
            <person name="Ryan C.M."/>
            <person name="Banfield J.F."/>
        </authorList>
    </citation>
    <scope>NUCLEOTIDE SEQUENCE [LARGE SCALE GENOMIC DNA]</scope>
</reference>
<name>A0A2M8AG06_9BACT</name>
<feature type="transmembrane region" description="Helical" evidence="1">
    <location>
        <begin position="6"/>
        <end position="32"/>
    </location>
</feature>
<gene>
    <name evidence="2" type="ORF">CO116_02085</name>
</gene>